<evidence type="ECO:0000259" key="1">
    <source>
        <dbReference type="Pfam" id="PF14550"/>
    </source>
</evidence>
<protein>
    <recommendedName>
        <fullName evidence="1">Phage-like element PBSX protein XkdF domain-containing protein</fullName>
    </recommendedName>
</protein>
<dbReference type="EMBL" id="RPFW01000007">
    <property type="protein sequence ID" value="TVZ01264.1"/>
    <property type="molecule type" value="Genomic_DNA"/>
</dbReference>
<dbReference type="Pfam" id="PF14550">
    <property type="entry name" value="Peptidase_S78_2"/>
    <property type="match status" value="1"/>
</dbReference>
<keyword evidence="3" id="KW-1185">Reference proteome</keyword>
<accession>A0A6P2BQH5</accession>
<dbReference type="Proteomes" id="UP000460272">
    <property type="component" value="Unassembled WGS sequence"/>
</dbReference>
<reference evidence="2 3" key="1">
    <citation type="submission" date="2018-11" db="EMBL/GenBank/DDBJ databases">
        <title>Trebonia kvetii gen.nov., sp.nov., a novel acidophilic actinobacterium, and proposal of the new actinobacterial family Treboniaceae fam. nov.</title>
        <authorList>
            <person name="Rapoport D."/>
            <person name="Sagova-Mareckova M."/>
            <person name="Sedlacek I."/>
            <person name="Provaznik J."/>
            <person name="Kralova S."/>
            <person name="Pavlinic D."/>
            <person name="Benes V."/>
            <person name="Kopecky J."/>
        </authorList>
    </citation>
    <scope>NUCLEOTIDE SEQUENCE [LARGE SCALE GENOMIC DNA]</scope>
    <source>
        <strain evidence="2 3">15Tr583</strain>
    </source>
</reference>
<proteinExistence type="predicted"/>
<dbReference type="AlphaFoldDB" id="A0A6P2BQH5"/>
<feature type="domain" description="Phage-like element PBSX protein XkdF" evidence="1">
    <location>
        <begin position="31"/>
        <end position="155"/>
    </location>
</feature>
<dbReference type="RefSeq" id="WP_145859683.1">
    <property type="nucleotide sequence ID" value="NZ_RPFW01000007.1"/>
</dbReference>
<gene>
    <name evidence="2" type="ORF">EAS64_33845</name>
</gene>
<comment type="caution">
    <text evidence="2">The sequence shown here is derived from an EMBL/GenBank/DDBJ whole genome shotgun (WGS) entry which is preliminary data.</text>
</comment>
<name>A0A6P2BQH5_9ACTN</name>
<evidence type="ECO:0000313" key="2">
    <source>
        <dbReference type="EMBL" id="TVZ01264.1"/>
    </source>
</evidence>
<organism evidence="2 3">
    <name type="scientific">Trebonia kvetii</name>
    <dbReference type="NCBI Taxonomy" id="2480626"/>
    <lineage>
        <taxon>Bacteria</taxon>
        <taxon>Bacillati</taxon>
        <taxon>Actinomycetota</taxon>
        <taxon>Actinomycetes</taxon>
        <taxon>Streptosporangiales</taxon>
        <taxon>Treboniaceae</taxon>
        <taxon>Trebonia</taxon>
    </lineage>
</organism>
<sequence>MFSFTLPDGSVYVGDESAAKSYWDGETVKGVVIKSNDELRYTLCVAYPVDTPDVEKARDGFRDFASEEALRKAAWSFMDNGAEVGAFHAEGTEGAGRTVESYILPCDWVVKAVDGEEYTIPAGSWMQGTIWSEPAWDLIKSGEITGMSMQGGAKRRTPSPADVARILANR</sequence>
<dbReference type="OrthoDB" id="4207264at2"/>
<evidence type="ECO:0000313" key="3">
    <source>
        <dbReference type="Proteomes" id="UP000460272"/>
    </source>
</evidence>
<dbReference type="InterPro" id="IPR027924">
    <property type="entry name" value="XkdF"/>
</dbReference>